<keyword evidence="3 6" id="KW-0812">Transmembrane</keyword>
<dbReference type="PANTHER" id="PTHR30086:SF20">
    <property type="entry name" value="ARGININE EXPORTER PROTEIN ARGO-RELATED"/>
    <property type="match status" value="1"/>
</dbReference>
<evidence type="ECO:0000256" key="4">
    <source>
        <dbReference type="ARBA" id="ARBA00022989"/>
    </source>
</evidence>
<reference evidence="7 8" key="1">
    <citation type="submission" date="2017-10" db="EMBL/GenBank/DDBJ databases">
        <title>Novel microbial diversity and functional potential in the marine mammal oral microbiome.</title>
        <authorList>
            <person name="Dudek N.K."/>
            <person name="Sun C.L."/>
            <person name="Burstein D."/>
            <person name="Kantor R.S."/>
            <person name="Aliaga Goltsman D.S."/>
            <person name="Bik E.M."/>
            <person name="Thomas B.C."/>
            <person name="Banfield J.F."/>
            <person name="Relman D.A."/>
        </authorList>
    </citation>
    <scope>NUCLEOTIDE SEQUENCE [LARGE SCALE GENOMIC DNA]</scope>
    <source>
        <strain evidence="7">DOLJORAL78_47_16</strain>
    </source>
</reference>
<accession>A0A2G6KGR0</accession>
<proteinExistence type="predicted"/>
<dbReference type="Pfam" id="PF01810">
    <property type="entry name" value="LysE"/>
    <property type="match status" value="1"/>
</dbReference>
<dbReference type="PANTHER" id="PTHR30086">
    <property type="entry name" value="ARGININE EXPORTER PROTEIN ARGO"/>
    <property type="match status" value="1"/>
</dbReference>
<comment type="subcellular location">
    <subcellularLocation>
        <location evidence="1">Cell membrane</location>
        <topology evidence="1">Multi-pass membrane protein</topology>
    </subcellularLocation>
</comment>
<dbReference type="GO" id="GO:0005886">
    <property type="term" value="C:plasma membrane"/>
    <property type="evidence" value="ECO:0007669"/>
    <property type="project" value="UniProtKB-SubCell"/>
</dbReference>
<keyword evidence="5 6" id="KW-0472">Membrane</keyword>
<dbReference type="GO" id="GO:0015171">
    <property type="term" value="F:amino acid transmembrane transporter activity"/>
    <property type="evidence" value="ECO:0007669"/>
    <property type="project" value="TreeGrafter"/>
</dbReference>
<gene>
    <name evidence="7" type="ORF">CSA56_06585</name>
</gene>
<evidence type="ECO:0000256" key="1">
    <source>
        <dbReference type="ARBA" id="ARBA00004651"/>
    </source>
</evidence>
<evidence type="ECO:0008006" key="9">
    <source>
        <dbReference type="Google" id="ProtNLM"/>
    </source>
</evidence>
<dbReference type="EMBL" id="PDSK01000074">
    <property type="protein sequence ID" value="PIE34844.1"/>
    <property type="molecule type" value="Genomic_DNA"/>
</dbReference>
<feature type="transmembrane region" description="Helical" evidence="6">
    <location>
        <begin position="43"/>
        <end position="61"/>
    </location>
</feature>
<keyword evidence="4 6" id="KW-1133">Transmembrane helix</keyword>
<evidence type="ECO:0000313" key="7">
    <source>
        <dbReference type="EMBL" id="PIE34844.1"/>
    </source>
</evidence>
<feature type="transmembrane region" description="Helical" evidence="6">
    <location>
        <begin position="109"/>
        <end position="136"/>
    </location>
</feature>
<dbReference type="Proteomes" id="UP000230821">
    <property type="component" value="Unassembled WGS sequence"/>
</dbReference>
<sequence length="211" mass="22792">MVRVFISGLSTGLVLQLAIGPVFFFILNISLQRTLLDGFCSVLAVSLVDYFYILLAIIGVGKLLEKKTVQKKLAIISSVVLMMFGMVMLGSVGNILAETTVQAHRTSNYWSSFLSALLLTISSPLTIVFWTGLFAAKAVEYGYTKKQLVIFGIAAGLATVLFLGASVTILSALQASVPVTLVRLLNVLVGILLILYGAVRLFKVIKKNNQT</sequence>
<evidence type="ECO:0000256" key="5">
    <source>
        <dbReference type="ARBA" id="ARBA00023136"/>
    </source>
</evidence>
<evidence type="ECO:0000256" key="6">
    <source>
        <dbReference type="SAM" id="Phobius"/>
    </source>
</evidence>
<feature type="transmembrane region" description="Helical" evidence="6">
    <location>
        <begin position="148"/>
        <end position="172"/>
    </location>
</feature>
<name>A0A2G6KGR0_9BACT</name>
<evidence type="ECO:0000313" key="8">
    <source>
        <dbReference type="Proteomes" id="UP000230821"/>
    </source>
</evidence>
<organism evidence="7 8">
    <name type="scientific">candidate division KSB3 bacterium</name>
    <dbReference type="NCBI Taxonomy" id="2044937"/>
    <lineage>
        <taxon>Bacteria</taxon>
        <taxon>candidate division KSB3</taxon>
    </lineage>
</organism>
<evidence type="ECO:0000256" key="3">
    <source>
        <dbReference type="ARBA" id="ARBA00022692"/>
    </source>
</evidence>
<comment type="caution">
    <text evidence="7">The sequence shown here is derived from an EMBL/GenBank/DDBJ whole genome shotgun (WGS) entry which is preliminary data.</text>
</comment>
<evidence type="ECO:0000256" key="2">
    <source>
        <dbReference type="ARBA" id="ARBA00022475"/>
    </source>
</evidence>
<feature type="transmembrane region" description="Helical" evidence="6">
    <location>
        <begin position="12"/>
        <end position="31"/>
    </location>
</feature>
<protein>
    <recommendedName>
        <fullName evidence="9">Lysine transporter LysE</fullName>
    </recommendedName>
</protein>
<dbReference type="InterPro" id="IPR001123">
    <property type="entry name" value="LeuE-type"/>
</dbReference>
<keyword evidence="2" id="KW-1003">Cell membrane</keyword>
<dbReference type="AlphaFoldDB" id="A0A2G6KGR0"/>
<feature type="transmembrane region" description="Helical" evidence="6">
    <location>
        <begin position="73"/>
        <end position="97"/>
    </location>
</feature>
<feature type="transmembrane region" description="Helical" evidence="6">
    <location>
        <begin position="184"/>
        <end position="202"/>
    </location>
</feature>